<keyword evidence="2" id="KW-1185">Reference proteome</keyword>
<accession>A0AAV6TJP2</accession>
<proteinExistence type="predicted"/>
<reference evidence="1 2" key="1">
    <citation type="journal article" date="2022" name="Nat. Ecol. Evol.">
        <title>A masculinizing supergene underlies an exaggerated male reproductive morph in a spider.</title>
        <authorList>
            <person name="Hendrickx F."/>
            <person name="De Corte Z."/>
            <person name="Sonet G."/>
            <person name="Van Belleghem S.M."/>
            <person name="Kostlbacher S."/>
            <person name="Vangestel C."/>
        </authorList>
    </citation>
    <scope>NUCLEOTIDE SEQUENCE [LARGE SCALE GENOMIC DNA]</scope>
    <source>
        <strain evidence="1">W744_W776</strain>
    </source>
</reference>
<organism evidence="1 2">
    <name type="scientific">Oedothorax gibbosus</name>
    <dbReference type="NCBI Taxonomy" id="931172"/>
    <lineage>
        <taxon>Eukaryota</taxon>
        <taxon>Metazoa</taxon>
        <taxon>Ecdysozoa</taxon>
        <taxon>Arthropoda</taxon>
        <taxon>Chelicerata</taxon>
        <taxon>Arachnida</taxon>
        <taxon>Araneae</taxon>
        <taxon>Araneomorphae</taxon>
        <taxon>Entelegynae</taxon>
        <taxon>Araneoidea</taxon>
        <taxon>Linyphiidae</taxon>
        <taxon>Erigoninae</taxon>
        <taxon>Oedothorax</taxon>
    </lineage>
</organism>
<dbReference type="AlphaFoldDB" id="A0AAV6TJP2"/>
<name>A0AAV6TJP2_9ARAC</name>
<sequence length="206" mass="23296">MISLWHVKFSKLIPITGSQKSPVSLFFVTTSPFREWVICAPAAFLGCGSRFSGSSPESNPDSPSPVTTMDQPGILSNSLMFLRFRKKPFHHRGTPTIKGPLYLILPQKYCHKINTKQRRTLGRRFSTHHVPRCILQRGEETTRVEKDDKRVELATRTAFNSHPPAARCYDHNMHHIPTEIISAMERHGTGAGPLAEKLRREGSRPD</sequence>
<evidence type="ECO:0000313" key="1">
    <source>
        <dbReference type="EMBL" id="KAG8171813.1"/>
    </source>
</evidence>
<dbReference type="EMBL" id="JAFNEN010003519">
    <property type="protein sequence ID" value="KAG8171813.1"/>
    <property type="molecule type" value="Genomic_DNA"/>
</dbReference>
<evidence type="ECO:0000313" key="2">
    <source>
        <dbReference type="Proteomes" id="UP000827092"/>
    </source>
</evidence>
<dbReference type="Proteomes" id="UP000827092">
    <property type="component" value="Unassembled WGS sequence"/>
</dbReference>
<comment type="caution">
    <text evidence="1">The sequence shown here is derived from an EMBL/GenBank/DDBJ whole genome shotgun (WGS) entry which is preliminary data.</text>
</comment>
<gene>
    <name evidence="1" type="ORF">JTE90_027089</name>
</gene>
<protein>
    <submittedName>
        <fullName evidence="1">Uncharacterized protein</fullName>
    </submittedName>
</protein>